<accession>Q6M7G7</accession>
<accession>Q8NSS2</accession>
<dbReference type="KEGG" id="cgb:cg0689"/>
<dbReference type="EMBL" id="BA000036">
    <property type="protein sequence ID" value="BAB97989.1"/>
    <property type="molecule type" value="Genomic_DNA"/>
</dbReference>
<dbReference type="OrthoDB" id="4415348at2"/>
<reference evidence="2" key="1">
    <citation type="journal article" date="2003" name="Appl. Microbiol. Biotechnol.">
        <title>The Corynebacterium glutamicum genome: features and impacts on biotechnological processes.</title>
        <authorList>
            <person name="Ikeda M."/>
            <person name="Nakagawa S."/>
        </authorList>
    </citation>
    <scope>NUCLEOTIDE SEQUENCE [LARGE SCALE GENOMIC DNA]</scope>
    <source>
        <strain evidence="2">ATCC 13032 / DSM 20300 / BCRC 11384 / JCM 1318 / LMG 3730 / NCIMB 10025</strain>
    </source>
</reference>
<proteinExistence type="predicted"/>
<dbReference type="BioCyc" id="CORYNE:G18NG-10158-MONOMER"/>
<dbReference type="AlphaFoldDB" id="Q8NSS2"/>
<evidence type="ECO:0000313" key="2">
    <source>
        <dbReference type="Proteomes" id="UP000000582"/>
    </source>
</evidence>
<name>Q8NSS2_CORGL</name>
<dbReference type="HOGENOM" id="CLU_1831792_0_0_11"/>
<evidence type="ECO:0000313" key="1">
    <source>
        <dbReference type="EMBL" id="BAB97989.1"/>
    </source>
</evidence>
<gene>
    <name evidence="1" type="ordered locus">Cgl0596</name>
</gene>
<protein>
    <submittedName>
        <fullName evidence="1">Uncharacterized protein</fullName>
    </submittedName>
</protein>
<dbReference type="eggNOG" id="ENOG5031DRZ">
    <property type="taxonomic scope" value="Bacteria"/>
</dbReference>
<dbReference type="STRING" id="196627.cg0689"/>
<sequence>MRGMTYGFLVNTDLTHRAIDFDLENAAKFLGGADDGRVAVAFQEDGTLYAALYSASAKDEGAAANPVASLGRNAAATGDGSFFSDPTTAICGPVIFVGAEGEDITLDEIERIKDGIRAARNYRDDYPEEFNLWRNAVYNLRTA</sequence>
<dbReference type="Proteomes" id="UP000000582">
    <property type="component" value="Chromosome"/>
</dbReference>
<keyword evidence="2" id="KW-1185">Reference proteome</keyword>
<dbReference type="PATRIC" id="fig|196627.13.peg.587"/>
<dbReference type="KEGG" id="cgl:Cgl0596"/>
<organism evidence="1 2">
    <name type="scientific">Corynebacterium glutamicum (strain ATCC 13032 / DSM 20300 / JCM 1318 / BCRC 11384 / CCUG 27702 / LMG 3730 / NBRC 12168 / NCIMB 10025 / NRRL B-2784 / 534)</name>
    <dbReference type="NCBI Taxonomy" id="196627"/>
    <lineage>
        <taxon>Bacteria</taxon>
        <taxon>Bacillati</taxon>
        <taxon>Actinomycetota</taxon>
        <taxon>Actinomycetes</taxon>
        <taxon>Mycobacteriales</taxon>
        <taxon>Corynebacteriaceae</taxon>
        <taxon>Corynebacterium</taxon>
    </lineage>
</organism>